<evidence type="ECO:0000313" key="2">
    <source>
        <dbReference type="EMBL" id="VAX11309.1"/>
    </source>
</evidence>
<organism evidence="2">
    <name type="scientific">hydrothermal vent metagenome</name>
    <dbReference type="NCBI Taxonomy" id="652676"/>
    <lineage>
        <taxon>unclassified sequences</taxon>
        <taxon>metagenomes</taxon>
        <taxon>ecological metagenomes</taxon>
    </lineage>
</organism>
<evidence type="ECO:0000256" key="1">
    <source>
        <dbReference type="SAM" id="Phobius"/>
    </source>
</evidence>
<reference evidence="2" key="1">
    <citation type="submission" date="2018-06" db="EMBL/GenBank/DDBJ databases">
        <authorList>
            <person name="Zhirakovskaya E."/>
        </authorList>
    </citation>
    <scope>NUCLEOTIDE SEQUENCE</scope>
</reference>
<dbReference type="EMBL" id="UOFX01000083">
    <property type="protein sequence ID" value="VAX11309.1"/>
    <property type="molecule type" value="Genomic_DNA"/>
</dbReference>
<name>A0A3B1AYZ3_9ZZZZ</name>
<sequence length="47" mass="5156">MWGIDMNKILENPLLAFAVGFVVFLGVFLLLDATLMQAQGLTLIFNG</sequence>
<dbReference type="AlphaFoldDB" id="A0A3B1AYZ3"/>
<gene>
    <name evidence="2" type="ORF">MNBD_GAMMA26-885</name>
</gene>
<accession>A0A3B1AYZ3</accession>
<keyword evidence="1" id="KW-0472">Membrane</keyword>
<protein>
    <submittedName>
        <fullName evidence="2">Uncharacterized protein</fullName>
    </submittedName>
</protein>
<keyword evidence="1" id="KW-0812">Transmembrane</keyword>
<feature type="transmembrane region" description="Helical" evidence="1">
    <location>
        <begin position="12"/>
        <end position="31"/>
    </location>
</feature>
<proteinExistence type="predicted"/>
<keyword evidence="1" id="KW-1133">Transmembrane helix</keyword>